<dbReference type="GO" id="GO:0016740">
    <property type="term" value="F:transferase activity"/>
    <property type="evidence" value="ECO:0007669"/>
    <property type="project" value="UniProtKB-KW"/>
</dbReference>
<keyword evidence="3" id="KW-1185">Reference proteome</keyword>
<dbReference type="InterPro" id="IPR036873">
    <property type="entry name" value="Rhodanese-like_dom_sf"/>
</dbReference>
<reference evidence="3" key="1">
    <citation type="submission" date="2019-03" db="EMBL/GenBank/DDBJ databases">
        <title>Snf2 controls pulcherriminic acid biosynthesis and connects pigmentation and antifungal activity of the yeast Metschnikowia pulcherrima.</title>
        <authorList>
            <person name="Gore-Lloyd D."/>
            <person name="Sumann I."/>
            <person name="Brachmann A.O."/>
            <person name="Schneeberger K."/>
            <person name="Ortiz-Merino R.A."/>
            <person name="Moreno-Beltran M."/>
            <person name="Schlaefli M."/>
            <person name="Kirner P."/>
            <person name="Santos Kron A."/>
            <person name="Wolfe K.H."/>
            <person name="Piel J."/>
            <person name="Ahrens C.H."/>
            <person name="Henk D."/>
            <person name="Freimoser F.M."/>
        </authorList>
    </citation>
    <scope>NUCLEOTIDE SEQUENCE [LARGE SCALE GENOMIC DNA]</scope>
    <source>
        <strain evidence="3">APC 1.2</strain>
    </source>
</reference>
<accession>A0A4P6XNI5</accession>
<dbReference type="Pfam" id="PF00581">
    <property type="entry name" value="Rhodanese"/>
    <property type="match status" value="1"/>
</dbReference>
<proteinExistence type="predicted"/>
<evidence type="ECO:0000259" key="1">
    <source>
        <dbReference type="PROSITE" id="PS50206"/>
    </source>
</evidence>
<dbReference type="Proteomes" id="UP000292447">
    <property type="component" value="Chromosome III"/>
</dbReference>
<gene>
    <name evidence="2" type="primary">MPUL0C04270</name>
    <name evidence="2" type="ORF">METSCH_C04270</name>
</gene>
<organism evidence="2 3">
    <name type="scientific">Metschnikowia aff. pulcherrima</name>
    <dbReference type="NCBI Taxonomy" id="2163413"/>
    <lineage>
        <taxon>Eukaryota</taxon>
        <taxon>Fungi</taxon>
        <taxon>Dikarya</taxon>
        <taxon>Ascomycota</taxon>
        <taxon>Saccharomycotina</taxon>
        <taxon>Pichiomycetes</taxon>
        <taxon>Metschnikowiaceae</taxon>
        <taxon>Metschnikowia</taxon>
    </lineage>
</organism>
<protein>
    <submittedName>
        <fullName evidence="2">Rhodanese-related sulfurtransferase</fullName>
    </submittedName>
</protein>
<dbReference type="AlphaFoldDB" id="A0A4P6XNI5"/>
<sequence length="150" mass="16793">MTLMPVPEWLEKWQDEQLSTEPPRLPKEELLSKLKTTPGSITVVDIRNEQEKGYITLAMHIPATIINGPNDIQEKFIKPILEQNPKTEEIVIHCNLSAKRASYIGGWAKDHIDQYGPSNVSVEILHEGIVGWLAGGDANRSETTIVAEKI</sequence>
<dbReference type="SUPFAM" id="SSF52821">
    <property type="entry name" value="Rhodanese/Cell cycle control phosphatase"/>
    <property type="match status" value="1"/>
</dbReference>
<name>A0A4P6XNI5_9ASCO</name>
<dbReference type="EMBL" id="CP034458">
    <property type="protein sequence ID" value="QBM88459.1"/>
    <property type="molecule type" value="Genomic_DNA"/>
</dbReference>
<evidence type="ECO:0000313" key="2">
    <source>
        <dbReference type="EMBL" id="QBM88459.1"/>
    </source>
</evidence>
<dbReference type="InterPro" id="IPR001763">
    <property type="entry name" value="Rhodanese-like_dom"/>
</dbReference>
<dbReference type="Gene3D" id="3.40.250.10">
    <property type="entry name" value="Rhodanese-like domain"/>
    <property type="match status" value="1"/>
</dbReference>
<dbReference type="PROSITE" id="PS50206">
    <property type="entry name" value="RHODANESE_3"/>
    <property type="match status" value="1"/>
</dbReference>
<dbReference type="STRING" id="2163413.A0A4P6XNI5"/>
<evidence type="ECO:0000313" key="3">
    <source>
        <dbReference type="Proteomes" id="UP000292447"/>
    </source>
</evidence>
<keyword evidence="2" id="KW-0808">Transferase</keyword>
<feature type="domain" description="Rhodanese" evidence="1">
    <location>
        <begin position="37"/>
        <end position="141"/>
    </location>
</feature>